<evidence type="ECO:0000256" key="6">
    <source>
        <dbReference type="SAM" id="MobiDB-lite"/>
    </source>
</evidence>
<dbReference type="InterPro" id="IPR001138">
    <property type="entry name" value="Zn2Cys6_DnaBD"/>
</dbReference>
<dbReference type="GO" id="GO:0008270">
    <property type="term" value="F:zinc ion binding"/>
    <property type="evidence" value="ECO:0007669"/>
    <property type="project" value="InterPro"/>
</dbReference>
<keyword evidence="5" id="KW-0539">Nucleus</keyword>
<dbReference type="SMART" id="SM00066">
    <property type="entry name" value="GAL4"/>
    <property type="match status" value="1"/>
</dbReference>
<feature type="region of interest" description="Disordered" evidence="6">
    <location>
        <begin position="50"/>
        <end position="286"/>
    </location>
</feature>
<gene>
    <name evidence="8" type="ORF">D9756_000711</name>
</gene>
<dbReference type="InterPro" id="IPR036864">
    <property type="entry name" value="Zn2-C6_fun-type_DNA-bd_sf"/>
</dbReference>
<dbReference type="Gene3D" id="4.10.240.10">
    <property type="entry name" value="Zn(2)-C6 fungal-type DNA-binding domain"/>
    <property type="match status" value="1"/>
</dbReference>
<dbReference type="CDD" id="cd00067">
    <property type="entry name" value="GAL4"/>
    <property type="match status" value="1"/>
</dbReference>
<evidence type="ECO:0000259" key="7">
    <source>
        <dbReference type="PROSITE" id="PS50048"/>
    </source>
</evidence>
<dbReference type="PROSITE" id="PS00463">
    <property type="entry name" value="ZN2_CY6_FUNGAL_1"/>
    <property type="match status" value="1"/>
</dbReference>
<dbReference type="SUPFAM" id="SSF57701">
    <property type="entry name" value="Zn2/Cys6 DNA-binding domain"/>
    <property type="match status" value="1"/>
</dbReference>
<feature type="compositionally biased region" description="Polar residues" evidence="6">
    <location>
        <begin position="217"/>
        <end position="228"/>
    </location>
</feature>
<evidence type="ECO:0000256" key="2">
    <source>
        <dbReference type="ARBA" id="ARBA00023015"/>
    </source>
</evidence>
<feature type="compositionally biased region" description="Polar residues" evidence="6">
    <location>
        <begin position="128"/>
        <end position="146"/>
    </location>
</feature>
<feature type="compositionally biased region" description="Polar residues" evidence="6">
    <location>
        <begin position="180"/>
        <end position="190"/>
    </location>
</feature>
<evidence type="ECO:0000256" key="3">
    <source>
        <dbReference type="ARBA" id="ARBA00023125"/>
    </source>
</evidence>
<dbReference type="GO" id="GO:0000981">
    <property type="term" value="F:DNA-binding transcription factor activity, RNA polymerase II-specific"/>
    <property type="evidence" value="ECO:0007669"/>
    <property type="project" value="InterPro"/>
</dbReference>
<keyword evidence="2" id="KW-0805">Transcription regulation</keyword>
<keyword evidence="4" id="KW-0804">Transcription</keyword>
<dbReference type="GO" id="GO:0003677">
    <property type="term" value="F:DNA binding"/>
    <property type="evidence" value="ECO:0007669"/>
    <property type="project" value="UniProtKB-KW"/>
</dbReference>
<dbReference type="Proteomes" id="UP000559027">
    <property type="component" value="Unassembled WGS sequence"/>
</dbReference>
<evidence type="ECO:0000256" key="5">
    <source>
        <dbReference type="ARBA" id="ARBA00023242"/>
    </source>
</evidence>
<proteinExistence type="predicted"/>
<dbReference type="Pfam" id="PF00172">
    <property type="entry name" value="Zn_clus"/>
    <property type="match status" value="1"/>
</dbReference>
<feature type="compositionally biased region" description="Polar residues" evidence="6">
    <location>
        <begin position="77"/>
        <end position="102"/>
    </location>
</feature>
<dbReference type="InterPro" id="IPR050797">
    <property type="entry name" value="Carb_Metab_Trans_Reg"/>
</dbReference>
<keyword evidence="1" id="KW-0479">Metal-binding</keyword>
<dbReference type="PROSITE" id="PS50048">
    <property type="entry name" value="ZN2_CY6_FUNGAL_2"/>
    <property type="match status" value="1"/>
</dbReference>
<evidence type="ECO:0000313" key="8">
    <source>
        <dbReference type="EMBL" id="KAF5364221.1"/>
    </source>
</evidence>
<sequence>MSSHSEKPDKTKRRSDMACKRCRARKLKCENKDSVAPCKRCEGENAECVFVPVADDTKPPKTGSPSRGTPEDRRSNRQSAPSPSPAQMTMSRSLPNNIATNVNHDRSSQLRGGVSTSHMYYPHPLYSQRHSQPSSTSMTGEQTGAGFSSPHYRGAAFSGLDGPTPSYGPDSVQPEYHSHPNMTSYVNQGRPQPIPSTSPYNYSPPPDPPYSQGIYGPNQQARVTQNQAYYPPGETVHEPHNSQHQQYYLANGHYPQPPQPSGLPGYPDPSIGPQRDNSNFYSHYTR</sequence>
<protein>
    <recommendedName>
        <fullName evidence="7">Zn(2)-C6 fungal-type domain-containing protein</fullName>
    </recommendedName>
</protein>
<comment type="caution">
    <text evidence="8">The sequence shown here is derived from an EMBL/GenBank/DDBJ whole genome shotgun (WGS) entry which is preliminary data.</text>
</comment>
<dbReference type="AlphaFoldDB" id="A0A8H5LP06"/>
<keyword evidence="9" id="KW-1185">Reference proteome</keyword>
<dbReference type="PANTHER" id="PTHR31668">
    <property type="entry name" value="GLUCOSE TRANSPORT TRANSCRIPTION REGULATOR RGT1-RELATED-RELATED"/>
    <property type="match status" value="1"/>
</dbReference>
<dbReference type="PANTHER" id="PTHR31668:SF26">
    <property type="entry name" value="GLUCOSE TRANSPORT TRANSCRIPTION REGULATOR RGT1-RELATED"/>
    <property type="match status" value="1"/>
</dbReference>
<evidence type="ECO:0000256" key="4">
    <source>
        <dbReference type="ARBA" id="ARBA00023163"/>
    </source>
</evidence>
<reference evidence="8 9" key="1">
    <citation type="journal article" date="2020" name="ISME J.">
        <title>Uncovering the hidden diversity of litter-decomposition mechanisms in mushroom-forming fungi.</title>
        <authorList>
            <person name="Floudas D."/>
            <person name="Bentzer J."/>
            <person name="Ahren D."/>
            <person name="Johansson T."/>
            <person name="Persson P."/>
            <person name="Tunlid A."/>
        </authorList>
    </citation>
    <scope>NUCLEOTIDE SEQUENCE [LARGE SCALE GENOMIC DNA]</scope>
    <source>
        <strain evidence="8 9">CBS 146.42</strain>
    </source>
</reference>
<organism evidence="8 9">
    <name type="scientific">Leucocoprinus leucothites</name>
    <dbReference type="NCBI Taxonomy" id="201217"/>
    <lineage>
        <taxon>Eukaryota</taxon>
        <taxon>Fungi</taxon>
        <taxon>Dikarya</taxon>
        <taxon>Basidiomycota</taxon>
        <taxon>Agaricomycotina</taxon>
        <taxon>Agaricomycetes</taxon>
        <taxon>Agaricomycetidae</taxon>
        <taxon>Agaricales</taxon>
        <taxon>Agaricineae</taxon>
        <taxon>Agaricaceae</taxon>
        <taxon>Leucocoprinus</taxon>
    </lineage>
</organism>
<feature type="compositionally biased region" description="Polar residues" evidence="6">
    <location>
        <begin position="275"/>
        <end position="286"/>
    </location>
</feature>
<evidence type="ECO:0000313" key="9">
    <source>
        <dbReference type="Proteomes" id="UP000559027"/>
    </source>
</evidence>
<evidence type="ECO:0000256" key="1">
    <source>
        <dbReference type="ARBA" id="ARBA00022723"/>
    </source>
</evidence>
<name>A0A8H5LP06_9AGAR</name>
<keyword evidence="3" id="KW-0238">DNA-binding</keyword>
<feature type="compositionally biased region" description="Pro residues" evidence="6">
    <location>
        <begin position="192"/>
        <end position="209"/>
    </location>
</feature>
<accession>A0A8H5LP06</accession>
<dbReference type="OrthoDB" id="3069764at2759"/>
<feature type="domain" description="Zn(2)-C6 fungal-type" evidence="7">
    <location>
        <begin position="18"/>
        <end position="50"/>
    </location>
</feature>
<dbReference type="EMBL" id="JAACJO010000001">
    <property type="protein sequence ID" value="KAF5364221.1"/>
    <property type="molecule type" value="Genomic_DNA"/>
</dbReference>